<dbReference type="EMBL" id="CM051397">
    <property type="protein sequence ID" value="KAJ4721656.1"/>
    <property type="molecule type" value="Genomic_DNA"/>
</dbReference>
<reference evidence="1 2" key="1">
    <citation type="journal article" date="2023" name="Science">
        <title>Complex scaffold remodeling in plant triterpene biosynthesis.</title>
        <authorList>
            <person name="De La Pena R."/>
            <person name="Hodgson H."/>
            <person name="Liu J.C."/>
            <person name="Stephenson M.J."/>
            <person name="Martin A.C."/>
            <person name="Owen C."/>
            <person name="Harkess A."/>
            <person name="Leebens-Mack J."/>
            <person name="Jimenez L.E."/>
            <person name="Osbourn A."/>
            <person name="Sattely E.S."/>
        </authorList>
    </citation>
    <scope>NUCLEOTIDE SEQUENCE [LARGE SCALE GENOMIC DNA]</scope>
    <source>
        <strain evidence="2">cv. JPN11</strain>
        <tissue evidence="1">Leaf</tissue>
    </source>
</reference>
<name>A0ACC1YCX5_MELAZ</name>
<protein>
    <submittedName>
        <fullName evidence="1">Ankyrin repeat-containing protein</fullName>
    </submittedName>
</protein>
<proteinExistence type="predicted"/>
<organism evidence="1 2">
    <name type="scientific">Melia azedarach</name>
    <name type="common">Chinaberry tree</name>
    <dbReference type="NCBI Taxonomy" id="155640"/>
    <lineage>
        <taxon>Eukaryota</taxon>
        <taxon>Viridiplantae</taxon>
        <taxon>Streptophyta</taxon>
        <taxon>Embryophyta</taxon>
        <taxon>Tracheophyta</taxon>
        <taxon>Spermatophyta</taxon>
        <taxon>Magnoliopsida</taxon>
        <taxon>eudicotyledons</taxon>
        <taxon>Gunneridae</taxon>
        <taxon>Pentapetalae</taxon>
        <taxon>rosids</taxon>
        <taxon>malvids</taxon>
        <taxon>Sapindales</taxon>
        <taxon>Meliaceae</taxon>
        <taxon>Melia</taxon>
    </lineage>
</organism>
<keyword evidence="2" id="KW-1185">Reference proteome</keyword>
<gene>
    <name evidence="1" type="ORF">OWV82_009318</name>
</gene>
<sequence length="583" mass="66436">MLSTDNKEDNGIERQESLQHEIHIIVPPPIISEDVRIRHLELYETALRGEWPNARTMFENFPNVITARDRITLQKETVLHVAVRANHTHFVKGLVEEGYMNAEDLAIQNTFGNTALHYAASSGNLELVKFMIERNKDLVLIRDKDDMLPLHNAALSVHKEIVEYLYPLSNLKDLNKEDKIELLVALINSDLYDMALILLEDYKEIAVCRDRNGETALHAVARKPTESSNLSKQDQDQQGIKFLLAYTERFFKFFSRTHVDRNEMPPRPAVVLTKNIWKQVILLDNHKIAETIRRPWPLISVAVAKGNFEFIKTLIDYYPDIIWEVDNNGHSIFHIAVSNRQKSIFDLIYSLGPVKDVIISSKDNNDNTILHLAGLLAPSNCLNVEAGEALQMQRELTWFKDVSKFVQPSNVEAVNKEGKTPRDLFVESHKDLKTKGENWMKVTANSCMVVATLIATVACSFASFTLGKEDTGFIQRISFKIFAISNAVSLIFSSISILSFLSIFVSIYEEDFYSMLPKNLVAGFASLSLSMASMTVDFCASSFIIFYEESSWIPIFMALLGSIPIIFFFRRYFLFFLKAGFTF</sequence>
<evidence type="ECO:0000313" key="1">
    <source>
        <dbReference type="EMBL" id="KAJ4721656.1"/>
    </source>
</evidence>
<dbReference type="Proteomes" id="UP001164539">
    <property type="component" value="Chromosome 4"/>
</dbReference>
<comment type="caution">
    <text evidence="1">The sequence shown here is derived from an EMBL/GenBank/DDBJ whole genome shotgun (WGS) entry which is preliminary data.</text>
</comment>
<evidence type="ECO:0000313" key="2">
    <source>
        <dbReference type="Proteomes" id="UP001164539"/>
    </source>
</evidence>
<accession>A0ACC1YCX5</accession>